<reference evidence="2 3" key="1">
    <citation type="submission" date="2017-11" db="EMBL/GenBank/DDBJ databases">
        <title>Comparitive Functional Genomics of Dry Heat Resistant strains isolated from the Viking Spacecraft.</title>
        <authorList>
            <person name="Seuylemezian A."/>
            <person name="Cooper K."/>
            <person name="Vaishampayan P."/>
        </authorList>
    </citation>
    <scope>NUCLEOTIDE SEQUENCE [LARGE SCALE GENOMIC DNA]</scope>
    <source>
        <strain evidence="2 3">V1-29</strain>
    </source>
</reference>
<keyword evidence="3" id="KW-1185">Reference proteome</keyword>
<gene>
    <name evidence="2" type="ORF">CUU66_15710</name>
</gene>
<dbReference type="Proteomes" id="UP000234748">
    <property type="component" value="Unassembled WGS sequence"/>
</dbReference>
<evidence type="ECO:0000313" key="3">
    <source>
        <dbReference type="Proteomes" id="UP000234748"/>
    </source>
</evidence>
<dbReference type="EMBL" id="PGUY01000048">
    <property type="protein sequence ID" value="PLT28936.1"/>
    <property type="molecule type" value="Genomic_DNA"/>
</dbReference>
<accession>A0A2N5M3J4</accession>
<protein>
    <recommendedName>
        <fullName evidence="1">PilZ domain-containing protein</fullName>
    </recommendedName>
</protein>
<dbReference type="InterPro" id="IPR009875">
    <property type="entry name" value="PilZ_domain"/>
</dbReference>
<feature type="domain" description="PilZ" evidence="1">
    <location>
        <begin position="16"/>
        <end position="108"/>
    </location>
</feature>
<proteinExistence type="predicted"/>
<dbReference type="RefSeq" id="WP_101643820.1">
    <property type="nucleotide sequence ID" value="NZ_PGUY01000048.1"/>
</dbReference>
<dbReference type="AlphaFoldDB" id="A0A2N5M3J4"/>
<dbReference type="Gene3D" id="2.40.10.220">
    <property type="entry name" value="predicted glycosyltransferase like domains"/>
    <property type="match status" value="1"/>
</dbReference>
<dbReference type="SUPFAM" id="SSF141371">
    <property type="entry name" value="PilZ domain-like"/>
    <property type="match status" value="1"/>
</dbReference>
<name>A0A2N5M3J4_9BACI</name>
<evidence type="ECO:0000259" key="1">
    <source>
        <dbReference type="Pfam" id="PF07238"/>
    </source>
</evidence>
<dbReference type="OrthoDB" id="2354159at2"/>
<comment type="caution">
    <text evidence="2">The sequence shown here is derived from an EMBL/GenBank/DDBJ whole genome shotgun (WGS) entry which is preliminary data.</text>
</comment>
<dbReference type="GO" id="GO:0035438">
    <property type="term" value="F:cyclic-di-GMP binding"/>
    <property type="evidence" value="ECO:0007669"/>
    <property type="project" value="InterPro"/>
</dbReference>
<organism evidence="2 3">
    <name type="scientific">Peribacillus deserti</name>
    <dbReference type="NCBI Taxonomy" id="673318"/>
    <lineage>
        <taxon>Bacteria</taxon>
        <taxon>Bacillati</taxon>
        <taxon>Bacillota</taxon>
        <taxon>Bacilli</taxon>
        <taxon>Bacillales</taxon>
        <taxon>Bacillaceae</taxon>
        <taxon>Peribacillus</taxon>
    </lineage>
</organism>
<sequence length="123" mass="13983">MQYKRAEPFRFALQTPVPGHFTIASLNGISGKSKKGEIEVLDISPNGLKFKSSLELPANENIELLVTFQLNHTALSLPGTIVWRRLYFGKWLYGFSVTGTSDSKEQIKKEIIKELKQFIRNQN</sequence>
<evidence type="ECO:0000313" key="2">
    <source>
        <dbReference type="EMBL" id="PLT28936.1"/>
    </source>
</evidence>
<dbReference type="Pfam" id="PF07238">
    <property type="entry name" value="PilZ"/>
    <property type="match status" value="1"/>
</dbReference>